<evidence type="ECO:0000259" key="1">
    <source>
        <dbReference type="PROSITE" id="PS50245"/>
    </source>
</evidence>
<protein>
    <recommendedName>
        <fullName evidence="1">CAP-Gly domain-containing protein</fullName>
    </recommendedName>
</protein>
<dbReference type="InterPro" id="IPR036859">
    <property type="entry name" value="CAP-Gly_dom_sf"/>
</dbReference>
<dbReference type="PROSITE" id="PS50245">
    <property type="entry name" value="CAP_GLY_2"/>
    <property type="match status" value="1"/>
</dbReference>
<proteinExistence type="predicted"/>
<sequence>MGVLKDAMDKKPDSLLKKAWDSTVEGKRYFECAPKYGAFVKPQFVIVGDFPEEDYGLDDEM</sequence>
<gene>
    <name evidence="2" type="ORF">AB205_0131530</name>
</gene>
<dbReference type="EMBL" id="KV929872">
    <property type="protein sequence ID" value="PIO32714.1"/>
    <property type="molecule type" value="Genomic_DNA"/>
</dbReference>
<dbReference type="Proteomes" id="UP000228934">
    <property type="component" value="Unassembled WGS sequence"/>
</dbReference>
<accession>A0A2G9RY02</accession>
<dbReference type="Pfam" id="PF01302">
    <property type="entry name" value="CAP_GLY"/>
    <property type="match status" value="1"/>
</dbReference>
<reference evidence="3" key="1">
    <citation type="journal article" date="2017" name="Nat. Commun.">
        <title>The North American bullfrog draft genome provides insight into hormonal regulation of long noncoding RNA.</title>
        <authorList>
            <person name="Hammond S.A."/>
            <person name="Warren R.L."/>
            <person name="Vandervalk B.P."/>
            <person name="Kucuk E."/>
            <person name="Khan H."/>
            <person name="Gibb E.A."/>
            <person name="Pandoh P."/>
            <person name="Kirk H."/>
            <person name="Zhao Y."/>
            <person name="Jones M."/>
            <person name="Mungall A.J."/>
            <person name="Coope R."/>
            <person name="Pleasance S."/>
            <person name="Moore R.A."/>
            <person name="Holt R.A."/>
            <person name="Round J.M."/>
            <person name="Ohora S."/>
            <person name="Walle B.V."/>
            <person name="Veldhoen N."/>
            <person name="Helbing C.C."/>
            <person name="Birol I."/>
        </authorList>
    </citation>
    <scope>NUCLEOTIDE SEQUENCE [LARGE SCALE GENOMIC DNA]</scope>
</reference>
<feature type="domain" description="CAP-Gly" evidence="1">
    <location>
        <begin position="1"/>
        <end position="41"/>
    </location>
</feature>
<organism evidence="2 3">
    <name type="scientific">Aquarana catesbeiana</name>
    <name type="common">American bullfrog</name>
    <name type="synonym">Rana catesbeiana</name>
    <dbReference type="NCBI Taxonomy" id="8400"/>
    <lineage>
        <taxon>Eukaryota</taxon>
        <taxon>Metazoa</taxon>
        <taxon>Chordata</taxon>
        <taxon>Craniata</taxon>
        <taxon>Vertebrata</taxon>
        <taxon>Euteleostomi</taxon>
        <taxon>Amphibia</taxon>
        <taxon>Batrachia</taxon>
        <taxon>Anura</taxon>
        <taxon>Neobatrachia</taxon>
        <taxon>Ranoidea</taxon>
        <taxon>Ranidae</taxon>
        <taxon>Aquarana</taxon>
    </lineage>
</organism>
<dbReference type="Gene3D" id="2.30.30.190">
    <property type="entry name" value="CAP Gly-rich-like domain"/>
    <property type="match status" value="1"/>
</dbReference>
<dbReference type="InterPro" id="IPR000938">
    <property type="entry name" value="CAP-Gly_domain"/>
</dbReference>
<keyword evidence="3" id="KW-1185">Reference proteome</keyword>
<evidence type="ECO:0000313" key="2">
    <source>
        <dbReference type="EMBL" id="PIO32714.1"/>
    </source>
</evidence>
<name>A0A2G9RY02_AQUCT</name>
<dbReference type="AlphaFoldDB" id="A0A2G9RY02"/>
<dbReference type="SUPFAM" id="SSF74924">
    <property type="entry name" value="Cap-Gly domain"/>
    <property type="match status" value="1"/>
</dbReference>
<dbReference type="OrthoDB" id="5295208at2759"/>
<evidence type="ECO:0000313" key="3">
    <source>
        <dbReference type="Proteomes" id="UP000228934"/>
    </source>
</evidence>